<feature type="domain" description="Peptidase S8/S53" evidence="2">
    <location>
        <begin position="218"/>
        <end position="439"/>
    </location>
</feature>
<dbReference type="GO" id="GO:0006508">
    <property type="term" value="P:proteolysis"/>
    <property type="evidence" value="ECO:0007669"/>
    <property type="project" value="InterPro"/>
</dbReference>
<name>A0A3G7UAL1_9PSED</name>
<dbReference type="Gene3D" id="3.40.50.200">
    <property type="entry name" value="Peptidase S8/S53 domain"/>
    <property type="match status" value="1"/>
</dbReference>
<keyword evidence="1" id="KW-0732">Signal</keyword>
<dbReference type="AlphaFoldDB" id="A0A3G7UAL1"/>
<dbReference type="Pfam" id="PF00082">
    <property type="entry name" value="Peptidase_S8"/>
    <property type="match status" value="1"/>
</dbReference>
<dbReference type="SUPFAM" id="SSF52743">
    <property type="entry name" value="Subtilisin-like"/>
    <property type="match status" value="1"/>
</dbReference>
<dbReference type="RefSeq" id="WP_124378176.1">
    <property type="nucleotide sequence ID" value="NZ_CP027754.1"/>
</dbReference>
<protein>
    <recommendedName>
        <fullName evidence="2">Peptidase S8/S53 domain-containing protein</fullName>
    </recommendedName>
</protein>
<dbReference type="EMBL" id="CP027754">
    <property type="protein sequence ID" value="AZE55646.1"/>
    <property type="molecule type" value="Genomic_DNA"/>
</dbReference>
<evidence type="ECO:0000256" key="1">
    <source>
        <dbReference type="SAM" id="SignalP"/>
    </source>
</evidence>
<dbReference type="InterPro" id="IPR000209">
    <property type="entry name" value="Peptidase_S8/S53_dom"/>
</dbReference>
<proteinExistence type="predicted"/>
<organism evidence="3 4">
    <name type="scientific">Pseudomonas synxantha</name>
    <dbReference type="NCBI Taxonomy" id="47883"/>
    <lineage>
        <taxon>Bacteria</taxon>
        <taxon>Pseudomonadati</taxon>
        <taxon>Pseudomonadota</taxon>
        <taxon>Gammaproteobacteria</taxon>
        <taxon>Pseudomonadales</taxon>
        <taxon>Pseudomonadaceae</taxon>
        <taxon>Pseudomonas</taxon>
    </lineage>
</organism>
<gene>
    <name evidence="3" type="ORF">C4K03_3493</name>
</gene>
<dbReference type="Proteomes" id="UP000268696">
    <property type="component" value="Chromosome"/>
</dbReference>
<feature type="chain" id="PRO_5017941778" description="Peptidase S8/S53 domain-containing protein" evidence="1">
    <location>
        <begin position="25"/>
        <end position="614"/>
    </location>
</feature>
<dbReference type="Gene3D" id="2.10.10.20">
    <property type="entry name" value="Carbohydrate-binding module superfamily 5/12"/>
    <property type="match status" value="1"/>
</dbReference>
<evidence type="ECO:0000313" key="4">
    <source>
        <dbReference type="Proteomes" id="UP000268696"/>
    </source>
</evidence>
<dbReference type="GO" id="GO:0004252">
    <property type="term" value="F:serine-type endopeptidase activity"/>
    <property type="evidence" value="ECO:0007669"/>
    <property type="project" value="InterPro"/>
</dbReference>
<feature type="signal peptide" evidence="1">
    <location>
        <begin position="1"/>
        <end position="24"/>
    </location>
</feature>
<sequence>MTSLKTCLSATLLLAAVLTSVAHAETPGYTDLIILLKSHAHTRQPLNEPGEAHDPCSAIKNLVPNLTPIIRPSSARSAASLQALQRHRLDRYCLIDTRHMTQTQAEQQALTLRQHPAVEMAEFEPVVDGMHDDNGSPLASSAQNDIPDYTPRQHYLLGQTPIAPYKIGGVNAVKAWEIEGGKGQAMRVISGEIDHWSYEHWDLPHPYTELHSPAGPAPVGSHDTASAGIIASQENGFGTTGLVPHAQLGYLQWSAARLGEMGERLQAGDVMQLGVHYLYSDTAFPPDVCTARCYMPLEANNLVRDTIAYLTEEKGVHVVLAAANGNINLDHPHFQGRYDRNIFDSGSIFAGAVNSKTGLRSYFSEYGSRVDLFSWGDSVTTTIWSRANPTTGYTHEFGGTSSANPILAGAVASLQGVARAKGVGNIAPKTLRAILVATGYPQINGNRTEIGVQPDLQAAIAKMLADHADRPPTGRLAVPEEVKSADTFSVHVYAESPTSKPLTYRWNAAGFIPTTGTSVTLELTAPTVKTDTSMPISVEVSDGLHTLKLADNITIKAGCGNIAAWDPGKIYDTYAESVAYKGQVYKQNFYNVNKPPDLYSGPHGQPWFTGVVCP</sequence>
<reference evidence="3 4" key="1">
    <citation type="submission" date="2018-03" db="EMBL/GenBank/DDBJ databases">
        <title>Diversity of phytobeneficial traits revealed by whole-genome analysis of worldwide-isolated phenazine-producing Pseudomonas spp.</title>
        <authorList>
            <person name="Biessy A."/>
            <person name="Novinscak A."/>
            <person name="Blom J."/>
            <person name="Leger G."/>
            <person name="Thomashow L.S."/>
            <person name="Cazorla F.M."/>
            <person name="Josic D."/>
            <person name="Filion M."/>
        </authorList>
    </citation>
    <scope>NUCLEOTIDE SEQUENCE [LARGE SCALE GENOMIC DNA]</scope>
    <source>
        <strain evidence="3 4">30B</strain>
    </source>
</reference>
<evidence type="ECO:0000313" key="3">
    <source>
        <dbReference type="EMBL" id="AZE55646.1"/>
    </source>
</evidence>
<accession>A0A3G7UAL1</accession>
<evidence type="ECO:0000259" key="2">
    <source>
        <dbReference type="Pfam" id="PF00082"/>
    </source>
</evidence>
<dbReference type="InterPro" id="IPR036852">
    <property type="entry name" value="Peptidase_S8/S53_dom_sf"/>
</dbReference>